<organism evidence="2 3">
    <name type="scientific">Crotalaria pallida</name>
    <name type="common">Smooth rattlebox</name>
    <name type="synonym">Crotalaria striata</name>
    <dbReference type="NCBI Taxonomy" id="3830"/>
    <lineage>
        <taxon>Eukaryota</taxon>
        <taxon>Viridiplantae</taxon>
        <taxon>Streptophyta</taxon>
        <taxon>Embryophyta</taxon>
        <taxon>Tracheophyta</taxon>
        <taxon>Spermatophyta</taxon>
        <taxon>Magnoliopsida</taxon>
        <taxon>eudicotyledons</taxon>
        <taxon>Gunneridae</taxon>
        <taxon>Pentapetalae</taxon>
        <taxon>rosids</taxon>
        <taxon>fabids</taxon>
        <taxon>Fabales</taxon>
        <taxon>Fabaceae</taxon>
        <taxon>Papilionoideae</taxon>
        <taxon>50 kb inversion clade</taxon>
        <taxon>genistoids sensu lato</taxon>
        <taxon>core genistoids</taxon>
        <taxon>Crotalarieae</taxon>
        <taxon>Crotalaria</taxon>
    </lineage>
</organism>
<keyword evidence="3" id="KW-1185">Reference proteome</keyword>
<reference evidence="2 3" key="1">
    <citation type="submission" date="2024-01" db="EMBL/GenBank/DDBJ databases">
        <title>The genomes of 5 underutilized Papilionoideae crops provide insights into root nodulation and disease resistanc.</title>
        <authorList>
            <person name="Yuan L."/>
        </authorList>
    </citation>
    <scope>NUCLEOTIDE SEQUENCE [LARGE SCALE GENOMIC DNA]</scope>
    <source>
        <strain evidence="2">ZHUSHIDOU_FW_LH</strain>
        <tissue evidence="2">Leaf</tissue>
    </source>
</reference>
<proteinExistence type="predicted"/>
<evidence type="ECO:0000313" key="2">
    <source>
        <dbReference type="EMBL" id="KAK7282112.1"/>
    </source>
</evidence>
<comment type="caution">
    <text evidence="2">The sequence shown here is derived from an EMBL/GenBank/DDBJ whole genome shotgun (WGS) entry which is preliminary data.</text>
</comment>
<accession>A0AAN9IJZ2</accession>
<name>A0AAN9IJZ2_CROPI</name>
<evidence type="ECO:0000256" key="1">
    <source>
        <dbReference type="SAM" id="MobiDB-lite"/>
    </source>
</evidence>
<gene>
    <name evidence="2" type="ORF">RIF29_10660</name>
</gene>
<dbReference type="AlphaFoldDB" id="A0AAN9IJZ2"/>
<protein>
    <submittedName>
        <fullName evidence="2">Uncharacterized protein</fullName>
    </submittedName>
</protein>
<dbReference type="Proteomes" id="UP001372338">
    <property type="component" value="Unassembled WGS sequence"/>
</dbReference>
<evidence type="ECO:0000313" key="3">
    <source>
        <dbReference type="Proteomes" id="UP001372338"/>
    </source>
</evidence>
<dbReference type="EMBL" id="JAYWIO010000002">
    <property type="protein sequence ID" value="KAK7282112.1"/>
    <property type="molecule type" value="Genomic_DNA"/>
</dbReference>
<sequence length="87" mass="9300">MLKLGLSIDEDVADVDANMPPLEDDDADVEGSKMEAAASKVQAGKEKLVRARDESARIAAAMADAKSKKAQEVKKENGSKAEKEKLI</sequence>
<feature type="compositionally biased region" description="Basic and acidic residues" evidence="1">
    <location>
        <begin position="65"/>
        <end position="87"/>
    </location>
</feature>
<feature type="region of interest" description="Disordered" evidence="1">
    <location>
        <begin position="62"/>
        <end position="87"/>
    </location>
</feature>